<evidence type="ECO:0000256" key="3">
    <source>
        <dbReference type="ARBA" id="ARBA00022741"/>
    </source>
</evidence>
<dbReference type="CDD" id="cd01887">
    <property type="entry name" value="IF2_eIF5B"/>
    <property type="match status" value="1"/>
</dbReference>
<evidence type="ECO:0000313" key="9">
    <source>
        <dbReference type="Proteomes" id="UP000176389"/>
    </source>
</evidence>
<feature type="region of interest" description="Disordered" evidence="6">
    <location>
        <begin position="1"/>
        <end position="22"/>
    </location>
</feature>
<evidence type="ECO:0000256" key="5">
    <source>
        <dbReference type="ARBA" id="ARBA00023134"/>
    </source>
</evidence>
<dbReference type="Pfam" id="PF11987">
    <property type="entry name" value="IF-2"/>
    <property type="match status" value="1"/>
</dbReference>
<dbReference type="PROSITE" id="PS51722">
    <property type="entry name" value="G_TR_2"/>
    <property type="match status" value="1"/>
</dbReference>
<dbReference type="Pfam" id="PF00009">
    <property type="entry name" value="GTP_EFTU"/>
    <property type="match status" value="1"/>
</dbReference>
<evidence type="ECO:0000313" key="8">
    <source>
        <dbReference type="EMBL" id="OGY25488.1"/>
    </source>
</evidence>
<dbReference type="PANTHER" id="PTHR43381:SF5">
    <property type="entry name" value="TR-TYPE G DOMAIN-CONTAINING PROTEIN"/>
    <property type="match status" value="1"/>
</dbReference>
<dbReference type="InterPro" id="IPR009000">
    <property type="entry name" value="Transl_B-barrel_sf"/>
</dbReference>
<dbReference type="Gene3D" id="3.40.50.10050">
    <property type="entry name" value="Translation initiation factor IF- 2, domain 3"/>
    <property type="match status" value="1"/>
</dbReference>
<gene>
    <name evidence="8" type="ORF">A2Z11_03610</name>
</gene>
<evidence type="ECO:0000256" key="6">
    <source>
        <dbReference type="SAM" id="MobiDB-lite"/>
    </source>
</evidence>
<evidence type="ECO:0000256" key="2">
    <source>
        <dbReference type="ARBA" id="ARBA00022540"/>
    </source>
</evidence>
<dbReference type="InterPro" id="IPR053905">
    <property type="entry name" value="EF-G-like_DII"/>
</dbReference>
<dbReference type="SUPFAM" id="SSF50447">
    <property type="entry name" value="Translation proteins"/>
    <property type="match status" value="2"/>
</dbReference>
<dbReference type="AlphaFoldDB" id="A0A1G1WCR9"/>
<dbReference type="InterPro" id="IPR005225">
    <property type="entry name" value="Small_GTP-bd"/>
</dbReference>
<evidence type="ECO:0000256" key="4">
    <source>
        <dbReference type="ARBA" id="ARBA00022917"/>
    </source>
</evidence>
<dbReference type="EMBL" id="MHCS01000045">
    <property type="protein sequence ID" value="OGY25488.1"/>
    <property type="molecule type" value="Genomic_DNA"/>
</dbReference>
<dbReference type="GO" id="GO:0003743">
    <property type="term" value="F:translation initiation factor activity"/>
    <property type="evidence" value="ECO:0007669"/>
    <property type="project" value="UniProtKB-KW"/>
</dbReference>
<organism evidence="8 9">
    <name type="scientific">Candidatus Woykebacteria bacterium RBG_16_43_9</name>
    <dbReference type="NCBI Taxonomy" id="1802596"/>
    <lineage>
        <taxon>Bacteria</taxon>
        <taxon>Candidatus Woykeibacteriota</taxon>
    </lineage>
</organism>
<name>A0A1G1WCR9_9BACT</name>
<keyword evidence="3" id="KW-0547">Nucleotide-binding</keyword>
<dbReference type="InterPro" id="IPR000795">
    <property type="entry name" value="T_Tr_GTP-bd_dom"/>
</dbReference>
<dbReference type="Gene3D" id="3.40.50.300">
    <property type="entry name" value="P-loop containing nucleotide triphosphate hydrolases"/>
    <property type="match status" value="1"/>
</dbReference>
<sequence length="497" mass="53901">MGKKTKQQTKDKLAKAGESGSRPPIVAILGHVDHGKTALLDYIRKSHIAEKEAGGITQHIGAYQIIHKDRKITFIDTPGHEAFSAMRARGGSVSDLVILVVAADDGLMPQTRESIAHIKAAGVPFIVAVNKIDLPGTNIDKIKKQLAEEDVLVEGYGGDVVVVSISAKTGQGVDDLLEMVNLVADLQDFKDERSKEFSGVVVESKLDKFKGSMATILVKTGIIHIGDFLHTDSASGKVKSLVDAQGKQQKQALPSTPVEVLGFSTVPKVGEKVDSKAASGVETFAEPIPTGIRRTFDKPAENEIRLIIKTDVTGSLEAIEGSLEKLKKEDQKVKIYYSDTGNITESDVLLASATNSLIIGFNVSISGTAEKLASEEKVLIRRYRVIYELLDELKEGLEALSKQEEKEEVLGKARILQIFKAGSDRVAGSKIVTGRINKNDTILIKRGEKNIGRTKIASMKHRDTDINEANENEEFGLVLEKELSFAKGDIIVAISRS</sequence>
<comment type="similarity">
    <text evidence="1">Belongs to the TRAFAC class translation factor GTPase superfamily. Classic translation factor GTPase family. IF-2 subfamily.</text>
</comment>
<proteinExistence type="inferred from homology"/>
<dbReference type="SUPFAM" id="SSF52156">
    <property type="entry name" value="Initiation factor IF2/eIF5b, domain 3"/>
    <property type="match status" value="1"/>
</dbReference>
<dbReference type="Gene3D" id="2.40.30.10">
    <property type="entry name" value="Translation factors"/>
    <property type="match status" value="2"/>
</dbReference>
<dbReference type="GO" id="GO:0005525">
    <property type="term" value="F:GTP binding"/>
    <property type="evidence" value="ECO:0007669"/>
    <property type="project" value="UniProtKB-KW"/>
</dbReference>
<dbReference type="Proteomes" id="UP000176389">
    <property type="component" value="Unassembled WGS sequence"/>
</dbReference>
<accession>A0A1G1WCR9</accession>
<dbReference type="SUPFAM" id="SSF52540">
    <property type="entry name" value="P-loop containing nucleoside triphosphate hydrolases"/>
    <property type="match status" value="1"/>
</dbReference>
<dbReference type="InterPro" id="IPR036925">
    <property type="entry name" value="TIF_IF2_dom3_sf"/>
</dbReference>
<feature type="domain" description="Tr-type G" evidence="7">
    <location>
        <begin position="21"/>
        <end position="188"/>
    </location>
</feature>
<dbReference type="PANTHER" id="PTHR43381">
    <property type="entry name" value="TRANSLATION INITIATION FACTOR IF-2-RELATED"/>
    <property type="match status" value="1"/>
</dbReference>
<comment type="caution">
    <text evidence="8">The sequence shown here is derived from an EMBL/GenBank/DDBJ whole genome shotgun (WGS) entry which is preliminary data.</text>
</comment>
<protein>
    <recommendedName>
        <fullName evidence="7">Tr-type G domain-containing protein</fullName>
    </recommendedName>
</protein>
<keyword evidence="4" id="KW-0648">Protein biosynthesis</keyword>
<dbReference type="FunFam" id="3.40.50.300:FF:000019">
    <property type="entry name" value="Translation initiation factor IF-2"/>
    <property type="match status" value="1"/>
</dbReference>
<evidence type="ECO:0000259" key="7">
    <source>
        <dbReference type="PROSITE" id="PS51722"/>
    </source>
</evidence>
<evidence type="ECO:0000256" key="1">
    <source>
        <dbReference type="ARBA" id="ARBA00007733"/>
    </source>
</evidence>
<reference evidence="8 9" key="1">
    <citation type="journal article" date="2016" name="Nat. Commun.">
        <title>Thousands of microbial genomes shed light on interconnected biogeochemical processes in an aquifer system.</title>
        <authorList>
            <person name="Anantharaman K."/>
            <person name="Brown C.T."/>
            <person name="Hug L.A."/>
            <person name="Sharon I."/>
            <person name="Castelle C.J."/>
            <person name="Probst A.J."/>
            <person name="Thomas B.C."/>
            <person name="Singh A."/>
            <person name="Wilkins M.J."/>
            <person name="Karaoz U."/>
            <person name="Brodie E.L."/>
            <person name="Williams K.H."/>
            <person name="Hubbard S.S."/>
            <person name="Banfield J.F."/>
        </authorList>
    </citation>
    <scope>NUCLEOTIDE SEQUENCE [LARGE SCALE GENOMIC DNA]</scope>
</reference>
<dbReference type="STRING" id="1802596.A2Z11_03610"/>
<dbReference type="FunFam" id="3.40.50.10050:FF:000001">
    <property type="entry name" value="Translation initiation factor IF-2"/>
    <property type="match status" value="1"/>
</dbReference>
<keyword evidence="5" id="KW-0342">GTP-binding</keyword>
<dbReference type="NCBIfam" id="TIGR00231">
    <property type="entry name" value="small_GTP"/>
    <property type="match status" value="1"/>
</dbReference>
<dbReference type="GO" id="GO:0003924">
    <property type="term" value="F:GTPase activity"/>
    <property type="evidence" value="ECO:0007669"/>
    <property type="project" value="InterPro"/>
</dbReference>
<dbReference type="InterPro" id="IPR023115">
    <property type="entry name" value="TIF_IF2_dom3"/>
</dbReference>
<dbReference type="InterPro" id="IPR027417">
    <property type="entry name" value="P-loop_NTPase"/>
</dbReference>
<dbReference type="GO" id="GO:0005737">
    <property type="term" value="C:cytoplasm"/>
    <property type="evidence" value="ECO:0007669"/>
    <property type="project" value="TreeGrafter"/>
</dbReference>
<dbReference type="Pfam" id="PF22042">
    <property type="entry name" value="EF-G_D2"/>
    <property type="match status" value="1"/>
</dbReference>
<dbReference type="InterPro" id="IPR015760">
    <property type="entry name" value="TIF_IF2"/>
</dbReference>
<keyword evidence="2" id="KW-0396">Initiation factor</keyword>